<evidence type="ECO:0000313" key="2">
    <source>
        <dbReference type="EMBL" id="PQM46434.1"/>
    </source>
</evidence>
<sequence>MERGTAPGHGIGVVSANTSHCQPGNCQPITIDSATTGTASTADPISRGRSPSSGVSWVGAPTTDA</sequence>
<name>A0A2S8BID8_9MYCO</name>
<evidence type="ECO:0000313" key="3">
    <source>
        <dbReference type="Proteomes" id="UP000238296"/>
    </source>
</evidence>
<gene>
    <name evidence="2" type="ORF">C1Y40_03394</name>
</gene>
<comment type="caution">
    <text evidence="2">The sequence shown here is derived from an EMBL/GenBank/DDBJ whole genome shotgun (WGS) entry which is preliminary data.</text>
</comment>
<evidence type="ECO:0000256" key="1">
    <source>
        <dbReference type="SAM" id="MobiDB-lite"/>
    </source>
</evidence>
<dbReference type="Proteomes" id="UP000238296">
    <property type="component" value="Unassembled WGS sequence"/>
</dbReference>
<protein>
    <submittedName>
        <fullName evidence="2">Uncharacterized protein</fullName>
    </submittedName>
</protein>
<dbReference type="EMBL" id="PPEA01000494">
    <property type="protein sequence ID" value="PQM46434.1"/>
    <property type="molecule type" value="Genomic_DNA"/>
</dbReference>
<dbReference type="AlphaFoldDB" id="A0A2S8BID8"/>
<feature type="region of interest" description="Disordered" evidence="1">
    <location>
        <begin position="1"/>
        <end position="65"/>
    </location>
</feature>
<reference evidence="2 3" key="1">
    <citation type="journal article" date="2017" name="Int. J. Syst. Evol. Microbiol.">
        <title>Mycobacterium talmoniae sp. nov., a slowly growing mycobacterium isolated from human respiratory samples.</title>
        <authorList>
            <person name="Davidson R.M."/>
            <person name="DeGroote M.A."/>
            <person name="Marola J.L."/>
            <person name="Buss S."/>
            <person name="Jones V."/>
            <person name="McNeil M.R."/>
            <person name="Freifeld A.G."/>
            <person name="Elaine Epperson L."/>
            <person name="Hasan N.A."/>
            <person name="Jackson M."/>
            <person name="Iwen P.C."/>
            <person name="Salfinger M."/>
            <person name="Strong M."/>
        </authorList>
    </citation>
    <scope>NUCLEOTIDE SEQUENCE [LARGE SCALE GENOMIC DNA]</scope>
    <source>
        <strain evidence="2 3">ATCC BAA-2683</strain>
    </source>
</reference>
<organism evidence="2 3">
    <name type="scientific">Mycobacterium talmoniae</name>
    <dbReference type="NCBI Taxonomy" id="1858794"/>
    <lineage>
        <taxon>Bacteria</taxon>
        <taxon>Bacillati</taxon>
        <taxon>Actinomycetota</taxon>
        <taxon>Actinomycetes</taxon>
        <taxon>Mycobacteriales</taxon>
        <taxon>Mycobacteriaceae</taxon>
        <taxon>Mycobacterium</taxon>
    </lineage>
</organism>
<feature type="compositionally biased region" description="Polar residues" evidence="1">
    <location>
        <begin position="15"/>
        <end position="28"/>
    </location>
</feature>
<proteinExistence type="predicted"/>
<feature type="compositionally biased region" description="Low complexity" evidence="1">
    <location>
        <begin position="29"/>
        <end position="43"/>
    </location>
</feature>
<accession>A0A2S8BID8</accession>